<keyword evidence="1" id="KW-1133">Transmembrane helix</keyword>
<dbReference type="Pfam" id="PF13968">
    <property type="entry name" value="DUF4220"/>
    <property type="match status" value="1"/>
</dbReference>
<proteinExistence type="predicted"/>
<feature type="transmembrane region" description="Helical" evidence="1">
    <location>
        <begin position="262"/>
        <end position="285"/>
    </location>
</feature>
<dbReference type="Proteomes" id="UP001151529">
    <property type="component" value="Chromosome 15Z"/>
</dbReference>
<dbReference type="OrthoDB" id="841045at2759"/>
<feature type="transmembrane region" description="Helical" evidence="1">
    <location>
        <begin position="21"/>
        <end position="40"/>
    </location>
</feature>
<dbReference type="AlphaFoldDB" id="A0A9Q0SGW5"/>
<reference evidence="3" key="1">
    <citation type="submission" date="2022-11" db="EMBL/GenBank/DDBJ databases">
        <authorList>
            <person name="Hyden B.L."/>
            <person name="Feng K."/>
            <person name="Yates T."/>
            <person name="Jawdy S."/>
            <person name="Smart L.B."/>
            <person name="Muchero W."/>
        </authorList>
    </citation>
    <scope>NUCLEOTIDE SEQUENCE</scope>
    <source>
        <tissue evidence="3">Shoot tip</tissue>
    </source>
</reference>
<keyword evidence="4" id="KW-1185">Reference proteome</keyword>
<dbReference type="Pfam" id="PF04578">
    <property type="entry name" value="DUF594"/>
    <property type="match status" value="1"/>
</dbReference>
<evidence type="ECO:0000313" key="4">
    <source>
        <dbReference type="Proteomes" id="UP001151529"/>
    </source>
</evidence>
<reference evidence="3" key="2">
    <citation type="journal article" date="2023" name="Int. J. Mol. Sci.">
        <title>De Novo Assembly and Annotation of 11 Diverse Shrub Willow (Salix) Genomes Reveals Novel Gene Organization in Sex-Linked Regions.</title>
        <authorList>
            <person name="Hyden B."/>
            <person name="Feng K."/>
            <person name="Yates T.B."/>
            <person name="Jawdy S."/>
            <person name="Cereghino C."/>
            <person name="Smart L.B."/>
            <person name="Muchero W."/>
        </authorList>
    </citation>
    <scope>NUCLEOTIDE SEQUENCE [LARGE SCALE GENOMIC DNA]</scope>
    <source>
        <tissue evidence="3">Shoot tip</tissue>
    </source>
</reference>
<evidence type="ECO:0000256" key="1">
    <source>
        <dbReference type="SAM" id="Phobius"/>
    </source>
</evidence>
<dbReference type="PANTHER" id="PTHR31325">
    <property type="entry name" value="OS01G0798800 PROTEIN-RELATED"/>
    <property type="match status" value="1"/>
</dbReference>
<feature type="transmembrane region" description="Helical" evidence="1">
    <location>
        <begin position="91"/>
        <end position="112"/>
    </location>
</feature>
<dbReference type="InterPro" id="IPR007658">
    <property type="entry name" value="DUF594"/>
</dbReference>
<feature type="transmembrane region" description="Helical" evidence="1">
    <location>
        <begin position="46"/>
        <end position="70"/>
    </location>
</feature>
<feature type="transmembrane region" description="Helical" evidence="1">
    <location>
        <begin position="118"/>
        <end position="136"/>
    </location>
</feature>
<dbReference type="EMBL" id="JAPFFL010000015">
    <property type="protein sequence ID" value="KAJ6676370.1"/>
    <property type="molecule type" value="Genomic_DNA"/>
</dbReference>
<comment type="caution">
    <text evidence="3">The sequence shown here is derived from an EMBL/GenBank/DDBJ whole genome shotgun (WGS) entry which is preliminary data.</text>
</comment>
<dbReference type="InterPro" id="IPR025315">
    <property type="entry name" value="DUF4220"/>
</dbReference>
<keyword evidence="1" id="KW-0472">Membrane</keyword>
<keyword evidence="1" id="KW-0812">Transmembrane</keyword>
<gene>
    <name evidence="3" type="ORF">OIU85_009635</name>
</gene>
<feature type="transmembrane region" description="Helical" evidence="1">
    <location>
        <begin position="297"/>
        <end position="319"/>
    </location>
</feature>
<evidence type="ECO:0000259" key="2">
    <source>
        <dbReference type="Pfam" id="PF13968"/>
    </source>
</evidence>
<feature type="domain" description="DUF4220" evidence="2">
    <location>
        <begin position="53"/>
        <end position="367"/>
    </location>
</feature>
<organism evidence="3 4">
    <name type="scientific">Salix viminalis</name>
    <name type="common">Common osier</name>
    <name type="synonym">Basket willow</name>
    <dbReference type="NCBI Taxonomy" id="40686"/>
    <lineage>
        <taxon>Eukaryota</taxon>
        <taxon>Viridiplantae</taxon>
        <taxon>Streptophyta</taxon>
        <taxon>Embryophyta</taxon>
        <taxon>Tracheophyta</taxon>
        <taxon>Spermatophyta</taxon>
        <taxon>Magnoliopsida</taxon>
        <taxon>eudicotyledons</taxon>
        <taxon>Gunneridae</taxon>
        <taxon>Pentapetalae</taxon>
        <taxon>rosids</taxon>
        <taxon>fabids</taxon>
        <taxon>Malpighiales</taxon>
        <taxon>Salicaceae</taxon>
        <taxon>Saliceae</taxon>
        <taxon>Salix</taxon>
    </lineage>
</organism>
<feature type="transmembrane region" description="Helical" evidence="1">
    <location>
        <begin position="143"/>
        <end position="160"/>
    </location>
</feature>
<sequence length="651" mass="75042">MMLKNLPEEVLNLWNNWEIRGMVLLSLLLQTILIISGPLRKTIARFWIRILVWSAYLSADMVATVALGNLARSQGDSSCDGSKKANNSIQAFWAPFLLLHLGGPDTITAYSIEDNELWLRHLLGLVVQVGVAFYVFSRSWGGGILQFIAIPMFIAGITKYSERTWVLWSSCSKSLRNSSLLGFNSSYERTRNLERDQQREYLRQAYTFFHISKFTMQDLTPSYWDLTLSHFWFSKNSADSAFKVVEVELGLIYDMLYTKAPLIYSCSGIILRCISFVLSVTAFIIFQVKIEKHAYSLIDVAITYLLLAASVFLELYAFLCLVLSDQTMIWLFDKGGNALTSAIYSRLRKLTTSKRWSRCISQYNLISSSIGDKQLKCLKLVGIDEMMRQMHVNRKGLNGGLQKFIFEHLLKKAEKMKENFNLFDKKWRGKIIGQRGDGVLERERVLGNFKWCTTEVEFSRSIVVWHLATEICSGNEKDADIVSRSKCLSEYMMYLLVIRPNMLSKGFFYDEYLNTLIRDLRGMDISRLSGKAPRYDDAEFRREWKRDKYSVVKGGRVLARQLSECKFSSGRWEVIEEVWMEMLTHAAAHCPWKEHAHALRRGGELLTHVCFLMLHLGLSQQYQYNSSNEGAYEYVFSQVSIPKTFLECIGR</sequence>
<evidence type="ECO:0000313" key="3">
    <source>
        <dbReference type="EMBL" id="KAJ6676370.1"/>
    </source>
</evidence>
<name>A0A9Q0SGW5_SALVM</name>
<protein>
    <recommendedName>
        <fullName evidence="2">DUF4220 domain-containing protein</fullName>
    </recommendedName>
</protein>
<accession>A0A9Q0SGW5</accession>